<dbReference type="RefSeq" id="WP_329405614.1">
    <property type="nucleotide sequence ID" value="NZ_CP109441.1"/>
</dbReference>
<accession>A0ABZ1YIM0</accession>
<name>A0ABZ1YIM0_9NOCA</name>
<evidence type="ECO:0000313" key="1">
    <source>
        <dbReference type="EMBL" id="WUV43034.1"/>
    </source>
</evidence>
<organism evidence="1 2">
    <name type="scientific">Nocardia vinacea</name>
    <dbReference type="NCBI Taxonomy" id="96468"/>
    <lineage>
        <taxon>Bacteria</taxon>
        <taxon>Bacillati</taxon>
        <taxon>Actinomycetota</taxon>
        <taxon>Actinomycetes</taxon>
        <taxon>Mycobacteriales</taxon>
        <taxon>Nocardiaceae</taxon>
        <taxon>Nocardia</taxon>
    </lineage>
</organism>
<reference evidence="1" key="1">
    <citation type="submission" date="2022-10" db="EMBL/GenBank/DDBJ databases">
        <title>The complete genomes of actinobacterial strains from the NBC collection.</title>
        <authorList>
            <person name="Joergensen T.S."/>
            <person name="Alvarez Arevalo M."/>
            <person name="Sterndorff E.B."/>
            <person name="Faurdal D."/>
            <person name="Vuksanovic O."/>
            <person name="Mourched A.-S."/>
            <person name="Charusanti P."/>
            <person name="Shaw S."/>
            <person name="Blin K."/>
            <person name="Weber T."/>
        </authorList>
    </citation>
    <scope>NUCLEOTIDE SEQUENCE</scope>
    <source>
        <strain evidence="1">NBC_01482</strain>
    </source>
</reference>
<dbReference type="Proteomes" id="UP001432062">
    <property type="component" value="Chromosome"/>
</dbReference>
<protein>
    <submittedName>
        <fullName evidence="1">Uncharacterized protein</fullName>
    </submittedName>
</protein>
<proteinExistence type="predicted"/>
<keyword evidence="2" id="KW-1185">Reference proteome</keyword>
<sequence length="84" mass="9569">MSEHRTEVDGWQAIWRIDNCCIRMMLVRNLSGSEPLISMASVVAAPDLVQVRERFPELARLWDAVRHEYWVESLGPGSNGARSD</sequence>
<dbReference type="EMBL" id="CP109441">
    <property type="protein sequence ID" value="WUV43034.1"/>
    <property type="molecule type" value="Genomic_DNA"/>
</dbReference>
<gene>
    <name evidence="1" type="ORF">OG563_27815</name>
</gene>
<evidence type="ECO:0000313" key="2">
    <source>
        <dbReference type="Proteomes" id="UP001432062"/>
    </source>
</evidence>